<evidence type="ECO:0000256" key="7">
    <source>
        <dbReference type="PIRNR" id="PIRNR031057"/>
    </source>
</evidence>
<dbReference type="Pfam" id="PF04263">
    <property type="entry name" value="TPK_catalytic"/>
    <property type="match status" value="1"/>
</dbReference>
<dbReference type="PANTHER" id="PTHR13622">
    <property type="entry name" value="THIAMIN PYROPHOSPHOKINASE"/>
    <property type="match status" value="1"/>
</dbReference>
<dbReference type="GO" id="GO:0016301">
    <property type="term" value="F:kinase activity"/>
    <property type="evidence" value="ECO:0007669"/>
    <property type="project" value="UniProtKB-UniRule"/>
</dbReference>
<feature type="domain" description="Thiamin pyrophosphokinase catalytic" evidence="8">
    <location>
        <begin position="36"/>
        <end position="149"/>
    </location>
</feature>
<feature type="domain" description="Thiamin pyrophosphokinase thiamin-binding" evidence="9">
    <location>
        <begin position="178"/>
        <end position="224"/>
    </location>
</feature>
<dbReference type="InterPro" id="IPR007371">
    <property type="entry name" value="TPK_catalytic"/>
</dbReference>
<keyword evidence="4 7" id="KW-0547">Nucleotide-binding</keyword>
<dbReference type="Gene3D" id="3.40.50.10240">
    <property type="entry name" value="Thiamin pyrophosphokinase, catalytic domain"/>
    <property type="match status" value="1"/>
</dbReference>
<dbReference type="EMBL" id="KV878237">
    <property type="protein sequence ID" value="OJZ91239.1"/>
    <property type="molecule type" value="Genomic_DNA"/>
</dbReference>
<evidence type="ECO:0000256" key="4">
    <source>
        <dbReference type="ARBA" id="ARBA00022741"/>
    </source>
</evidence>
<evidence type="ECO:0000259" key="9">
    <source>
        <dbReference type="Pfam" id="PF04265"/>
    </source>
</evidence>
<dbReference type="SUPFAM" id="SSF63862">
    <property type="entry name" value="Thiamin pyrophosphokinase, substrate-binding domain"/>
    <property type="match status" value="1"/>
</dbReference>
<dbReference type="InterPro" id="IPR006282">
    <property type="entry name" value="Thi_PPkinase"/>
</dbReference>
<reference evidence="11" key="1">
    <citation type="journal article" date="2017" name="Genome Biol.">
        <title>Comparative genomics reveals high biological diversity and specific adaptations in the industrially and medically important fungal genus Aspergillus.</title>
        <authorList>
            <person name="de Vries R.P."/>
            <person name="Riley R."/>
            <person name="Wiebenga A."/>
            <person name="Aguilar-Osorio G."/>
            <person name="Amillis S."/>
            <person name="Uchima C.A."/>
            <person name="Anderluh G."/>
            <person name="Asadollahi M."/>
            <person name="Askin M."/>
            <person name="Barry K."/>
            <person name="Battaglia E."/>
            <person name="Bayram O."/>
            <person name="Benocci T."/>
            <person name="Braus-Stromeyer S.A."/>
            <person name="Caldana C."/>
            <person name="Canovas D."/>
            <person name="Cerqueira G.C."/>
            <person name="Chen F."/>
            <person name="Chen W."/>
            <person name="Choi C."/>
            <person name="Clum A."/>
            <person name="Dos Santos R.A."/>
            <person name="Damasio A.R."/>
            <person name="Diallinas G."/>
            <person name="Emri T."/>
            <person name="Fekete E."/>
            <person name="Flipphi M."/>
            <person name="Freyberg S."/>
            <person name="Gallo A."/>
            <person name="Gournas C."/>
            <person name="Habgood R."/>
            <person name="Hainaut M."/>
            <person name="Harispe M.L."/>
            <person name="Henrissat B."/>
            <person name="Hilden K.S."/>
            <person name="Hope R."/>
            <person name="Hossain A."/>
            <person name="Karabika E."/>
            <person name="Karaffa L."/>
            <person name="Karanyi Z."/>
            <person name="Krasevec N."/>
            <person name="Kuo A."/>
            <person name="Kusch H."/>
            <person name="LaButti K."/>
            <person name="Lagendijk E.L."/>
            <person name="Lapidus A."/>
            <person name="Levasseur A."/>
            <person name="Lindquist E."/>
            <person name="Lipzen A."/>
            <person name="Logrieco A.F."/>
            <person name="MacCabe A."/>
            <person name="Maekelae M.R."/>
            <person name="Malavazi I."/>
            <person name="Melin P."/>
            <person name="Meyer V."/>
            <person name="Mielnichuk N."/>
            <person name="Miskei M."/>
            <person name="Molnar A.P."/>
            <person name="Mule G."/>
            <person name="Ngan C.Y."/>
            <person name="Orejas M."/>
            <person name="Orosz E."/>
            <person name="Ouedraogo J.P."/>
            <person name="Overkamp K.M."/>
            <person name="Park H.-S."/>
            <person name="Perrone G."/>
            <person name="Piumi F."/>
            <person name="Punt P.J."/>
            <person name="Ram A.F."/>
            <person name="Ramon A."/>
            <person name="Rauscher S."/>
            <person name="Record E."/>
            <person name="Riano-Pachon D.M."/>
            <person name="Robert V."/>
            <person name="Roehrig J."/>
            <person name="Ruller R."/>
            <person name="Salamov A."/>
            <person name="Salih N.S."/>
            <person name="Samson R.A."/>
            <person name="Sandor E."/>
            <person name="Sanguinetti M."/>
            <person name="Schuetze T."/>
            <person name="Sepcic K."/>
            <person name="Shelest E."/>
            <person name="Sherlock G."/>
            <person name="Sophianopoulou V."/>
            <person name="Squina F.M."/>
            <person name="Sun H."/>
            <person name="Susca A."/>
            <person name="Todd R.B."/>
            <person name="Tsang A."/>
            <person name="Unkles S.E."/>
            <person name="van de Wiele N."/>
            <person name="van Rossen-Uffink D."/>
            <person name="Oliveira J.V."/>
            <person name="Vesth T.C."/>
            <person name="Visser J."/>
            <person name="Yu J.-H."/>
            <person name="Zhou M."/>
            <person name="Andersen M.R."/>
            <person name="Archer D.B."/>
            <person name="Baker S.E."/>
            <person name="Benoit I."/>
            <person name="Brakhage A.A."/>
            <person name="Braus G.H."/>
            <person name="Fischer R."/>
            <person name="Frisvad J.C."/>
            <person name="Goldman G.H."/>
            <person name="Houbraken J."/>
            <person name="Oakley B."/>
            <person name="Pocsi I."/>
            <person name="Scazzocchio C."/>
            <person name="Seiboth B."/>
            <person name="vanKuyk P.A."/>
            <person name="Wortman J."/>
            <person name="Dyer P.S."/>
            <person name="Grigoriev I.V."/>
        </authorList>
    </citation>
    <scope>NUCLEOTIDE SEQUENCE [LARGE SCALE GENOMIC DNA]</scope>
    <source>
        <strain evidence="11">CBS 106.47</strain>
    </source>
</reference>
<dbReference type="Proteomes" id="UP000184063">
    <property type="component" value="Unassembled WGS sequence"/>
</dbReference>
<dbReference type="InterPro" id="IPR016966">
    <property type="entry name" value="Thiamin_pyrophosphokinase_euk"/>
</dbReference>
<evidence type="ECO:0000256" key="2">
    <source>
        <dbReference type="ARBA" id="ARBA00006785"/>
    </source>
</evidence>
<dbReference type="InterPro" id="IPR036759">
    <property type="entry name" value="TPK_catalytic_sf"/>
</dbReference>
<keyword evidence="5 7" id="KW-0418">Kinase</keyword>
<gene>
    <name evidence="10" type="ORF">ASPFODRAFT_41647</name>
</gene>
<dbReference type="SUPFAM" id="SSF63999">
    <property type="entry name" value="Thiamin pyrophosphokinase, catalytic domain"/>
    <property type="match status" value="1"/>
</dbReference>
<comment type="pathway">
    <text evidence="1 7">Cofactor biosynthesis; thiamine diphosphate biosynthesis; thiamine diphosphate from thiamine: step 1/1.</text>
</comment>
<comment type="catalytic activity">
    <reaction evidence="7">
        <text>thiamine + ATP = thiamine diphosphate + AMP + H(+)</text>
        <dbReference type="Rhea" id="RHEA:11576"/>
        <dbReference type="ChEBI" id="CHEBI:15378"/>
        <dbReference type="ChEBI" id="CHEBI:18385"/>
        <dbReference type="ChEBI" id="CHEBI:30616"/>
        <dbReference type="ChEBI" id="CHEBI:58937"/>
        <dbReference type="ChEBI" id="CHEBI:456215"/>
    </reaction>
</comment>
<dbReference type="CDD" id="cd07995">
    <property type="entry name" value="TPK"/>
    <property type="match status" value="1"/>
</dbReference>
<dbReference type="PIRSF" id="PIRSF031057">
    <property type="entry name" value="Thiamin_pyrophosphokinase"/>
    <property type="match status" value="1"/>
</dbReference>
<evidence type="ECO:0000256" key="3">
    <source>
        <dbReference type="ARBA" id="ARBA00022679"/>
    </source>
</evidence>
<evidence type="ECO:0000313" key="10">
    <source>
        <dbReference type="EMBL" id="OJZ91239.1"/>
    </source>
</evidence>
<dbReference type="InterPro" id="IPR036371">
    <property type="entry name" value="TPK_B1-bd_sf"/>
</dbReference>
<dbReference type="GO" id="GO:0030975">
    <property type="term" value="F:thiamine binding"/>
    <property type="evidence" value="ECO:0007669"/>
    <property type="project" value="UniProtKB-UniRule"/>
</dbReference>
<evidence type="ECO:0000256" key="6">
    <source>
        <dbReference type="ARBA" id="ARBA00022840"/>
    </source>
</evidence>
<dbReference type="GO" id="GO:0006772">
    <property type="term" value="P:thiamine metabolic process"/>
    <property type="evidence" value="ECO:0007669"/>
    <property type="project" value="InterPro"/>
</dbReference>
<accession>A0A1M3TWN1</accession>
<dbReference type="Pfam" id="PF04265">
    <property type="entry name" value="TPK_B1_binding"/>
    <property type="match status" value="1"/>
</dbReference>
<protein>
    <recommendedName>
        <fullName evidence="7">Thiamine pyrophosphokinase</fullName>
        <ecNumber evidence="7">2.7.6.2</ecNumber>
    </recommendedName>
</protein>
<dbReference type="EC" id="2.7.6.2" evidence="7"/>
<dbReference type="GO" id="GO:0004788">
    <property type="term" value="F:thiamine diphosphokinase activity"/>
    <property type="evidence" value="ECO:0007669"/>
    <property type="project" value="UniProtKB-UniRule"/>
</dbReference>
<dbReference type="AlphaFoldDB" id="A0A1M3TWN1"/>
<evidence type="ECO:0000256" key="1">
    <source>
        <dbReference type="ARBA" id="ARBA00005078"/>
    </source>
</evidence>
<dbReference type="UniPathway" id="UPA00060">
    <property type="reaction ID" value="UER00597"/>
</dbReference>
<dbReference type="GO" id="GO:0009229">
    <property type="term" value="P:thiamine diphosphate biosynthetic process"/>
    <property type="evidence" value="ECO:0007669"/>
    <property type="project" value="UniProtKB-UniRule"/>
</dbReference>
<comment type="similarity">
    <text evidence="2 7">Belongs to the thiamine pyrophosphokinase family.</text>
</comment>
<dbReference type="NCBIfam" id="TIGR01378">
    <property type="entry name" value="thi_PPkinase"/>
    <property type="match status" value="1"/>
</dbReference>
<organism evidence="10 11">
    <name type="scientific">Aspergillus luchuensis (strain CBS 106.47)</name>
    <dbReference type="NCBI Taxonomy" id="1137211"/>
    <lineage>
        <taxon>Eukaryota</taxon>
        <taxon>Fungi</taxon>
        <taxon>Dikarya</taxon>
        <taxon>Ascomycota</taxon>
        <taxon>Pezizomycotina</taxon>
        <taxon>Eurotiomycetes</taxon>
        <taxon>Eurotiomycetidae</taxon>
        <taxon>Eurotiales</taxon>
        <taxon>Aspergillaceae</taxon>
        <taxon>Aspergillus</taxon>
        <taxon>Aspergillus subgen. Circumdati</taxon>
    </lineage>
</organism>
<dbReference type="Gene3D" id="2.60.120.320">
    <property type="entry name" value="Thiamin pyrophosphokinase, thiamin-binding domain"/>
    <property type="match status" value="1"/>
</dbReference>
<evidence type="ECO:0000313" key="11">
    <source>
        <dbReference type="Proteomes" id="UP000184063"/>
    </source>
</evidence>
<dbReference type="GO" id="GO:0005524">
    <property type="term" value="F:ATP binding"/>
    <property type="evidence" value="ECO:0007669"/>
    <property type="project" value="UniProtKB-UniRule"/>
</dbReference>
<proteinExistence type="inferred from homology"/>
<evidence type="ECO:0000256" key="5">
    <source>
        <dbReference type="ARBA" id="ARBA00022777"/>
    </source>
</evidence>
<name>A0A1M3TWN1_ASPLC</name>
<dbReference type="PANTHER" id="PTHR13622:SF8">
    <property type="entry name" value="THIAMIN PYROPHOSPHOKINASE 1"/>
    <property type="match status" value="1"/>
</dbReference>
<keyword evidence="3 7" id="KW-0808">Transferase</keyword>
<keyword evidence="6 7" id="KW-0067">ATP-binding</keyword>
<dbReference type="VEuPathDB" id="FungiDB:ASPFODRAFT_41647"/>
<sequence length="254" mass="28041">MAASFEWRSEFRSPRSNKFALVVTNQPVSDSPVFGLLWKNACVRVAADGGANRLYDLLQSNHSSLHEAVAGLDAIVGDLDSLHVEVKQYFTTLANPAKVIHYPDQNLYDLDKAVNWVRSNYAHDIDIVILGDLGGRVDHGLRQVHYLYLFQPGPAYTNGRVFLVTSQGLLILLKPGHHKIWVQKGDGNAKKRTVGLIPIGKPSLITTNGLEQDVKNLVISMEEKIIRGPVLQGTSTLDIETSDTILLTMDISAF</sequence>
<dbReference type="InterPro" id="IPR007373">
    <property type="entry name" value="Thiamin_PyroPKinase_B1-bd"/>
</dbReference>
<evidence type="ECO:0000259" key="8">
    <source>
        <dbReference type="Pfam" id="PF04263"/>
    </source>
</evidence>